<proteinExistence type="predicted"/>
<protein>
    <submittedName>
        <fullName evidence="2">Caspase family protein</fullName>
    </submittedName>
</protein>
<dbReference type="PANTHER" id="PTHR12558">
    <property type="entry name" value="CELL DIVISION CYCLE 16,23,27"/>
    <property type="match status" value="1"/>
</dbReference>
<dbReference type="GO" id="GO:0006508">
    <property type="term" value="P:proteolysis"/>
    <property type="evidence" value="ECO:0007669"/>
    <property type="project" value="InterPro"/>
</dbReference>
<dbReference type="PROSITE" id="PS00018">
    <property type="entry name" value="EF_HAND_1"/>
    <property type="match status" value="1"/>
</dbReference>
<dbReference type="PANTHER" id="PTHR12558:SF13">
    <property type="entry name" value="CELL DIVISION CYCLE PROTEIN 27 HOMOLOG"/>
    <property type="match status" value="1"/>
</dbReference>
<dbReference type="InterPro" id="IPR018247">
    <property type="entry name" value="EF_Hand_1_Ca_BS"/>
</dbReference>
<dbReference type="Gene3D" id="3.40.50.1460">
    <property type="match status" value="1"/>
</dbReference>
<name>A0A9E8NE79_9BACT</name>
<dbReference type="InterPro" id="IPR011600">
    <property type="entry name" value="Pept_C14_caspase"/>
</dbReference>
<feature type="domain" description="Peptidase C14 caspase" evidence="1">
    <location>
        <begin position="32"/>
        <end position="271"/>
    </location>
</feature>
<evidence type="ECO:0000259" key="1">
    <source>
        <dbReference type="Pfam" id="PF00656"/>
    </source>
</evidence>
<dbReference type="RefSeq" id="WP_244823234.1">
    <property type="nucleotide sequence ID" value="NZ_CP112998.1"/>
</dbReference>
<evidence type="ECO:0000313" key="3">
    <source>
        <dbReference type="Proteomes" id="UP001164653"/>
    </source>
</evidence>
<dbReference type="Pfam" id="PF00656">
    <property type="entry name" value="Peptidase_C14"/>
    <property type="match status" value="1"/>
</dbReference>
<reference evidence="2" key="1">
    <citation type="submission" date="2022-11" db="EMBL/GenBank/DDBJ databases">
        <title>Dyadobacter pollutisoli sp. nov., isolated from plastic dumped soil.</title>
        <authorList>
            <person name="Kim J.M."/>
            <person name="Kim K.R."/>
            <person name="Lee J.K."/>
            <person name="Hao L."/>
            <person name="Jeon C.O."/>
        </authorList>
    </citation>
    <scope>NUCLEOTIDE SEQUENCE</scope>
    <source>
        <strain evidence="2">U1</strain>
    </source>
</reference>
<evidence type="ECO:0000313" key="2">
    <source>
        <dbReference type="EMBL" id="WAC12534.1"/>
    </source>
</evidence>
<dbReference type="InterPro" id="IPR011990">
    <property type="entry name" value="TPR-like_helical_dom_sf"/>
</dbReference>
<dbReference type="Gene3D" id="1.25.40.10">
    <property type="entry name" value="Tetratricopeptide repeat domain"/>
    <property type="match status" value="2"/>
</dbReference>
<dbReference type="EMBL" id="CP112998">
    <property type="protein sequence ID" value="WAC12534.1"/>
    <property type="molecule type" value="Genomic_DNA"/>
</dbReference>
<sequence length="1165" mass="130479">MARGKRLSLLWIFLTGFNLTILGQDTIRSNTYAVVIGITHYQHASLSTLQFADRDAGLFALHLQTKAGGSVPADHIRLLQNEEATIAAIYDALNWLQERCTANDKAYIYFSGHGDVETQNAFSLGYLLAYNSPSGNYRNNAITIEDLNKVANHLSVKANATVVLVTDACHTGKLAGDYYKGKQLVASQLKLILNNEVRLAACAVDEEAAEGDDWGGGRGVFSYYLLKGLNGLADLNRNDTIQLEELNRYLDSAFTADKVLIANARKQHPVLDGNPFQVMAVVDTTMLKQENITASHAKPGEQGQSMLRIFKPLGIQPIDYLFGLMKTKTIETKLRFSGYAKVPKDSLPSRIVTDCIAYQLQLNRQVDSLIASNVEADASYFFADTDTLLLLKSQLIKSKAVVNNFNERLVQMVHGLAQDMVNAYLEGDLAELEKRQYYYAGNRRYSDFISMLRVALQIAPKQHYLYQLLSVQEAYISGLVARLEMATAPNTSALLARALQYQQKAMKLEPYAAYIHNETGNLYLRSKKYTLADYHFNLAKELSPTWAVPWSNQIRLGLATRNLKKASEAIEVADSLQPDLSYTFMNAGIVMAEQGDLLRAESYLSKAIVKNNVHFLPYERLGGLYISTGDYEKADWFLAAASARKIAFAINDQSFRYGPELGGPPGGDFLKTADDQLQDHYLLAGRYDREGDTRKAQEQYAIIIALENEKQTDQAIFKGFEIPPGADRDKLFETMDSRGNQEELIARYEAPVNMGGYIKMASLFEKSGDYLMAEKTYLQQVQRNREAGYLRGKQTQPSPFQIISGVNYNFYWATINRQAEAATFNFYQRMLRRFPRDSEWQEKAGMFLYQRLLLAFRKVPVSKYVTAYEGIKKYAYPFLFSDVTGNLPEHQEIQFDLPGTGDTIIIATPKYDPLDEALGSLRLAVKLSGDAQPNPLLLEAIADLSSWTGNQKTALDTYKEIIQNQHADATLQTKIIDYSFAINESVFAMNQLEALHKLRKTTQTQDMQLANGYAMSGATAKALEVLSKISSVNGAEKAALAMVYAKSNWLVGKNNTALRHLNAIAAADAGPTNPDSVNALRFYTVARLHALLKQNEKALYALKRSLQSGFSYGYVLETDPAWNVLRTSVQWKALTRKYSPRLFETSYQVMKEEVTLPSMAYMIPD</sequence>
<dbReference type="AlphaFoldDB" id="A0A9E8NE79"/>
<keyword evidence="3" id="KW-1185">Reference proteome</keyword>
<dbReference type="KEGG" id="dpf:ON006_00940"/>
<organism evidence="2 3">
    <name type="scientific">Dyadobacter pollutisoli</name>
    <dbReference type="NCBI Taxonomy" id="2910158"/>
    <lineage>
        <taxon>Bacteria</taxon>
        <taxon>Pseudomonadati</taxon>
        <taxon>Bacteroidota</taxon>
        <taxon>Cytophagia</taxon>
        <taxon>Cytophagales</taxon>
        <taxon>Spirosomataceae</taxon>
        <taxon>Dyadobacter</taxon>
    </lineage>
</organism>
<accession>A0A9E8NE79</accession>
<dbReference type="SUPFAM" id="SSF48452">
    <property type="entry name" value="TPR-like"/>
    <property type="match status" value="1"/>
</dbReference>
<dbReference type="Proteomes" id="UP001164653">
    <property type="component" value="Chromosome"/>
</dbReference>
<dbReference type="GO" id="GO:0004197">
    <property type="term" value="F:cysteine-type endopeptidase activity"/>
    <property type="evidence" value="ECO:0007669"/>
    <property type="project" value="InterPro"/>
</dbReference>
<gene>
    <name evidence="2" type="ORF">ON006_00940</name>
</gene>